<feature type="domain" description="CTP synthase N-terminal" evidence="13">
    <location>
        <begin position="3"/>
        <end position="284"/>
    </location>
</feature>
<dbReference type="CDD" id="cd01746">
    <property type="entry name" value="GATase1_CTP_Synthase"/>
    <property type="match status" value="1"/>
</dbReference>
<keyword evidence="6" id="KW-0547">Nucleotide-binding</keyword>
<keyword evidence="7" id="KW-0067">ATP-binding</keyword>
<evidence type="ECO:0000259" key="12">
    <source>
        <dbReference type="Pfam" id="PF00117"/>
    </source>
</evidence>
<evidence type="ECO:0000256" key="8">
    <source>
        <dbReference type="ARBA" id="ARBA00022842"/>
    </source>
</evidence>
<dbReference type="FunFam" id="3.40.50.300:FF:000009">
    <property type="entry name" value="CTP synthase"/>
    <property type="match status" value="1"/>
</dbReference>
<organism evidence="14 15">
    <name type="scientific">Promethearchaeum syntrophicum</name>
    <dbReference type="NCBI Taxonomy" id="2594042"/>
    <lineage>
        <taxon>Archaea</taxon>
        <taxon>Promethearchaeati</taxon>
        <taxon>Promethearchaeota</taxon>
        <taxon>Promethearchaeia</taxon>
        <taxon>Promethearchaeales</taxon>
        <taxon>Promethearchaeaceae</taxon>
        <taxon>Promethearchaeum</taxon>
    </lineage>
</organism>
<reference evidence="14 15" key="2">
    <citation type="journal article" date="2024" name="Int. J. Syst. Evol. Microbiol.">
        <title>Promethearchaeum syntrophicum gen. nov., sp. nov., an anaerobic, obligately syntrophic archaeon, the first isolate of the lineage 'Asgard' archaea, and proposal of the new archaeal phylum Promethearchaeota phyl. nov. and kingdom Promethearchaeati regn. nov.</title>
        <authorList>
            <person name="Imachi H."/>
            <person name="Nobu M.K."/>
            <person name="Kato S."/>
            <person name="Takaki Y."/>
            <person name="Miyazaki M."/>
            <person name="Miyata M."/>
            <person name="Ogawara M."/>
            <person name="Saito Y."/>
            <person name="Sakai S."/>
            <person name="Tahara Y.O."/>
            <person name="Takano Y."/>
            <person name="Tasumi E."/>
            <person name="Uematsu K."/>
            <person name="Yoshimura T."/>
            <person name="Itoh T."/>
            <person name="Ohkuma M."/>
            <person name="Takai K."/>
        </authorList>
    </citation>
    <scope>NUCLEOTIDE SEQUENCE [LARGE SCALE GENOMIC DNA]</scope>
    <source>
        <strain evidence="14 15">MK-D1</strain>
    </source>
</reference>
<evidence type="ECO:0000256" key="2">
    <source>
        <dbReference type="ARBA" id="ARBA00007533"/>
    </source>
</evidence>
<dbReference type="SUPFAM" id="SSF52317">
    <property type="entry name" value="Class I glutamine amidotransferase-like"/>
    <property type="match status" value="1"/>
</dbReference>
<evidence type="ECO:0000256" key="3">
    <source>
        <dbReference type="ARBA" id="ARBA00012291"/>
    </source>
</evidence>
<dbReference type="PANTHER" id="PTHR11550">
    <property type="entry name" value="CTP SYNTHASE"/>
    <property type="match status" value="1"/>
</dbReference>
<gene>
    <name evidence="14" type="ORF">DSAG12_03497</name>
</gene>
<dbReference type="Pfam" id="PF06418">
    <property type="entry name" value="CTP_synth_N"/>
    <property type="match status" value="1"/>
</dbReference>
<name>A0A5B9DFV1_9ARCH</name>
<proteinExistence type="inferred from homology"/>
<evidence type="ECO:0000256" key="11">
    <source>
        <dbReference type="ARBA" id="ARBA00047781"/>
    </source>
</evidence>
<dbReference type="PANTHER" id="PTHR11550:SF0">
    <property type="entry name" value="CTP SYNTHASE-RELATED"/>
    <property type="match status" value="1"/>
</dbReference>
<protein>
    <recommendedName>
        <fullName evidence="3">CTP synthase (glutamine hydrolyzing)</fullName>
        <ecNumber evidence="3">6.3.4.2</ecNumber>
    </recommendedName>
</protein>
<dbReference type="GO" id="GO:0046872">
    <property type="term" value="F:metal ion binding"/>
    <property type="evidence" value="ECO:0007669"/>
    <property type="project" value="UniProtKB-KW"/>
</dbReference>
<dbReference type="EMBL" id="CP042905">
    <property type="protein sequence ID" value="QEE17660.1"/>
    <property type="molecule type" value="Genomic_DNA"/>
</dbReference>
<dbReference type="Gene3D" id="3.40.50.300">
    <property type="entry name" value="P-loop containing nucleotide triphosphate hydrolases"/>
    <property type="match status" value="1"/>
</dbReference>
<evidence type="ECO:0000256" key="10">
    <source>
        <dbReference type="ARBA" id="ARBA00022975"/>
    </source>
</evidence>
<dbReference type="InterPro" id="IPR004468">
    <property type="entry name" value="CTP_synthase"/>
</dbReference>
<accession>A0A5B9DFV1</accession>
<dbReference type="GeneID" id="41331468"/>
<dbReference type="UniPathway" id="UPA00159">
    <property type="reaction ID" value="UER00277"/>
</dbReference>
<dbReference type="Gene3D" id="3.40.50.880">
    <property type="match status" value="1"/>
</dbReference>
<dbReference type="Proteomes" id="UP000321408">
    <property type="component" value="Chromosome"/>
</dbReference>
<dbReference type="InterPro" id="IPR027417">
    <property type="entry name" value="P-loop_NTPase"/>
</dbReference>
<evidence type="ECO:0000256" key="4">
    <source>
        <dbReference type="ARBA" id="ARBA00022598"/>
    </source>
</evidence>
<evidence type="ECO:0000313" key="14">
    <source>
        <dbReference type="EMBL" id="QEE17660.1"/>
    </source>
</evidence>
<evidence type="ECO:0000256" key="6">
    <source>
        <dbReference type="ARBA" id="ARBA00022741"/>
    </source>
</evidence>
<comment type="catalytic activity">
    <reaction evidence="11">
        <text>UTP + L-glutamine + ATP + H2O = CTP + L-glutamate + ADP + phosphate + 2 H(+)</text>
        <dbReference type="Rhea" id="RHEA:26426"/>
        <dbReference type="ChEBI" id="CHEBI:15377"/>
        <dbReference type="ChEBI" id="CHEBI:15378"/>
        <dbReference type="ChEBI" id="CHEBI:29985"/>
        <dbReference type="ChEBI" id="CHEBI:30616"/>
        <dbReference type="ChEBI" id="CHEBI:37563"/>
        <dbReference type="ChEBI" id="CHEBI:43474"/>
        <dbReference type="ChEBI" id="CHEBI:46398"/>
        <dbReference type="ChEBI" id="CHEBI:58359"/>
        <dbReference type="ChEBI" id="CHEBI:456216"/>
        <dbReference type="EC" id="6.3.4.2"/>
    </reaction>
</comment>
<evidence type="ECO:0000256" key="7">
    <source>
        <dbReference type="ARBA" id="ARBA00022840"/>
    </source>
</evidence>
<dbReference type="RefSeq" id="WP_147664548.1">
    <property type="nucleotide sequence ID" value="NZ_CP042905.2"/>
</dbReference>
<dbReference type="KEGG" id="psyt:DSAG12_03497"/>
<dbReference type="InterPro" id="IPR017926">
    <property type="entry name" value="GATASE"/>
</dbReference>
<keyword evidence="10" id="KW-0665">Pyrimidine biosynthesis</keyword>
<keyword evidence="15" id="KW-1185">Reference proteome</keyword>
<dbReference type="GO" id="GO:0019856">
    <property type="term" value="P:pyrimidine nucleobase biosynthetic process"/>
    <property type="evidence" value="ECO:0007669"/>
    <property type="project" value="TreeGrafter"/>
</dbReference>
<dbReference type="InterPro" id="IPR017456">
    <property type="entry name" value="CTP_synthase_N"/>
</dbReference>
<evidence type="ECO:0000256" key="9">
    <source>
        <dbReference type="ARBA" id="ARBA00022962"/>
    </source>
</evidence>
<keyword evidence="5" id="KW-0479">Metal-binding</keyword>
<dbReference type="GO" id="GO:0042802">
    <property type="term" value="F:identical protein binding"/>
    <property type="evidence" value="ECO:0007669"/>
    <property type="project" value="TreeGrafter"/>
</dbReference>
<evidence type="ECO:0000313" key="15">
    <source>
        <dbReference type="Proteomes" id="UP000321408"/>
    </source>
</evidence>
<evidence type="ECO:0000259" key="13">
    <source>
        <dbReference type="Pfam" id="PF06418"/>
    </source>
</evidence>
<dbReference type="GO" id="GO:0005524">
    <property type="term" value="F:ATP binding"/>
    <property type="evidence" value="ECO:0007669"/>
    <property type="project" value="UniProtKB-KW"/>
</dbReference>
<dbReference type="NCBIfam" id="TIGR00337">
    <property type="entry name" value="PyrG"/>
    <property type="match status" value="1"/>
</dbReference>
<dbReference type="GO" id="GO:0044210">
    <property type="term" value="P:'de novo' CTP biosynthetic process"/>
    <property type="evidence" value="ECO:0007669"/>
    <property type="project" value="UniProtKB-UniPathway"/>
</dbReference>
<dbReference type="SUPFAM" id="SSF52540">
    <property type="entry name" value="P-loop containing nucleoside triphosphate hydrolases"/>
    <property type="match status" value="1"/>
</dbReference>
<sequence length="558" mass="63235">MTKYVFVTGGVMSGIGKGVTTASIGKIFQFRGFRVSAIKIDPYLNVDPGTLNPIEHGECFITDEAWMFNPTNDQNNPYVSTKIAELDQDFGTYERFLGDFIHPSHNITSGQIYFETILRERKGDYLGKTVQIIPHCTNMIKERIVRIAKSEDLDVLIIECGGTVGDVESIIFLEAFRQLKLELPTNDTVLIHVTVVPYSKAVGELKSKPTQHSVKALQSAGLQPDFLICRSEIPMGKEIKRKISLFSNVQPQFVISNPDIQSIYSLPLIFEEQKLGDLISDIFDLKPRLVEFSSVNNYSEWKKTAQLFINKNINTVKIGMPGKYTDNKDSYVSINEALKHACAHEQVNLEIVFINVEKEGFQENLKECDGILLTPGFGTRGIEGMISSAEIAMDEKIPYLGICFGAQLFYVAFMRHIMGIKNAHSTEIEPNTPNPAVSMMDEQHKIVNLGGTMRLGAHKIVIKEDTKLFKAYNQKEIRERFRHRFHINENYMTSETEHKGLKISAYDETGKIVNAIELSDPDHWMLGTQFHPEFTSRPYRPSPIYLAFIKAIKKYKNL</sequence>
<dbReference type="NCBIfam" id="NF003792">
    <property type="entry name" value="PRK05380.1"/>
    <property type="match status" value="1"/>
</dbReference>
<reference evidence="14 15" key="1">
    <citation type="journal article" date="2020" name="Nature">
        <title>Isolation of an archaeon at the prokaryote-eukaryote interface.</title>
        <authorList>
            <person name="Imachi H."/>
            <person name="Nobu M.K."/>
            <person name="Nakahara N."/>
            <person name="Morono Y."/>
            <person name="Ogawara M."/>
            <person name="Takaki Y."/>
            <person name="Takano Y."/>
            <person name="Uematsu K."/>
            <person name="Ikuta T."/>
            <person name="Ito M."/>
            <person name="Matsui Y."/>
            <person name="Miyazaki M."/>
            <person name="Murata K."/>
            <person name="Saito Y."/>
            <person name="Sakai S."/>
            <person name="Song C."/>
            <person name="Tasumi E."/>
            <person name="Yamanaka Y."/>
            <person name="Yamaguchi T."/>
            <person name="Kamagata Y."/>
            <person name="Tamaki H."/>
            <person name="Takai K."/>
        </authorList>
    </citation>
    <scope>NUCLEOTIDE SEQUENCE [LARGE SCALE GENOMIC DNA]</scope>
    <source>
        <strain evidence="14 15">MK-D1</strain>
    </source>
</reference>
<dbReference type="OrthoDB" id="52769at2157"/>
<feature type="domain" description="Glutamine amidotransferase" evidence="12">
    <location>
        <begin position="329"/>
        <end position="550"/>
    </location>
</feature>
<dbReference type="Pfam" id="PF00117">
    <property type="entry name" value="GATase"/>
    <property type="match status" value="1"/>
</dbReference>
<dbReference type="InterPro" id="IPR033828">
    <property type="entry name" value="GATase1_CTP_Synthase"/>
</dbReference>
<dbReference type="PROSITE" id="PS51273">
    <property type="entry name" value="GATASE_TYPE_1"/>
    <property type="match status" value="1"/>
</dbReference>
<keyword evidence="9" id="KW-0315">Glutamine amidotransferase</keyword>
<dbReference type="CDD" id="cd03113">
    <property type="entry name" value="CTPS_N"/>
    <property type="match status" value="1"/>
</dbReference>
<dbReference type="GO" id="GO:0003883">
    <property type="term" value="F:CTP synthase activity"/>
    <property type="evidence" value="ECO:0007669"/>
    <property type="project" value="UniProtKB-EC"/>
</dbReference>
<keyword evidence="4 14" id="KW-0436">Ligase</keyword>
<evidence type="ECO:0000256" key="5">
    <source>
        <dbReference type="ARBA" id="ARBA00022723"/>
    </source>
</evidence>
<comment type="pathway">
    <text evidence="1">Pyrimidine metabolism; CTP biosynthesis via de novo pathway; CTP from UDP: step 2/2.</text>
</comment>
<evidence type="ECO:0000256" key="1">
    <source>
        <dbReference type="ARBA" id="ARBA00005171"/>
    </source>
</evidence>
<comment type="similarity">
    <text evidence="2">Belongs to the CTP synthase family.</text>
</comment>
<keyword evidence="8" id="KW-0460">Magnesium</keyword>
<dbReference type="InterPro" id="IPR029062">
    <property type="entry name" value="Class_I_gatase-like"/>
</dbReference>
<dbReference type="AlphaFoldDB" id="A0A5B9DFV1"/>
<dbReference type="EC" id="6.3.4.2" evidence="3"/>